<evidence type="ECO:0000313" key="2">
    <source>
        <dbReference type="Proteomes" id="UP000595841"/>
    </source>
</evidence>
<organism evidence="1 2">
    <name type="scientific">Paenibacillus sonchi</name>
    <dbReference type="NCBI Taxonomy" id="373687"/>
    <lineage>
        <taxon>Bacteria</taxon>
        <taxon>Bacillati</taxon>
        <taxon>Bacillota</taxon>
        <taxon>Bacilli</taxon>
        <taxon>Bacillales</taxon>
        <taxon>Paenibacillaceae</taxon>
        <taxon>Paenibacillus</taxon>
        <taxon>Paenibacillus sonchi group</taxon>
    </lineage>
</organism>
<dbReference type="KEGG" id="pson:JI735_03730"/>
<dbReference type="Pfam" id="PF20648">
    <property type="entry name" value="DUF6809"/>
    <property type="match status" value="1"/>
</dbReference>
<dbReference type="AlphaFoldDB" id="A0A974PDG5"/>
<name>A0A974PDG5_9BACL</name>
<dbReference type="InterPro" id="IPR049215">
    <property type="entry name" value="DUF6809"/>
</dbReference>
<reference evidence="1 2" key="1">
    <citation type="submission" date="2021-01" db="EMBL/GenBank/DDBJ databases">
        <title>Whole genome sequence of Paenibacillus sonchi LMG 24727 for comparative genomics.</title>
        <authorList>
            <person name="Lee G."/>
            <person name="Kim M.-J."/>
            <person name="Lim K."/>
            <person name="Shin J.-H."/>
        </authorList>
    </citation>
    <scope>NUCLEOTIDE SEQUENCE [LARGE SCALE GENOMIC DNA]</scope>
    <source>
        <strain evidence="1 2">LMG 24727</strain>
    </source>
</reference>
<dbReference type="EMBL" id="CP068595">
    <property type="protein sequence ID" value="QQZ61850.1"/>
    <property type="molecule type" value="Genomic_DNA"/>
</dbReference>
<sequence length="97" mass="11225">MKSILEELYYGNISPDETVISTDPEYRLLNRKITEAVEKWKTKLTEQDFEELEDLLYLCAQSDSLQTRAAFQHGFKLGSAILIEVMTGKEELVRHKS</sequence>
<evidence type="ECO:0000313" key="1">
    <source>
        <dbReference type="EMBL" id="QQZ61850.1"/>
    </source>
</evidence>
<protein>
    <submittedName>
        <fullName evidence="1">Uncharacterized protein</fullName>
    </submittedName>
</protein>
<accession>A0A974PDG5</accession>
<dbReference type="RefSeq" id="WP_039835149.1">
    <property type="nucleotide sequence ID" value="NZ_CP068595.1"/>
</dbReference>
<keyword evidence="2" id="KW-1185">Reference proteome</keyword>
<proteinExistence type="predicted"/>
<dbReference type="Proteomes" id="UP000595841">
    <property type="component" value="Chromosome"/>
</dbReference>
<gene>
    <name evidence="1" type="ORF">JI735_03730</name>
</gene>